<dbReference type="RefSeq" id="WP_150078856.1">
    <property type="nucleotide sequence ID" value="NZ_VWOX01000015.1"/>
</dbReference>
<gene>
    <name evidence="2" type="ORF">FYK55_22400</name>
</gene>
<dbReference type="AlphaFoldDB" id="A0A5M6CY86"/>
<reference evidence="2 3" key="1">
    <citation type="submission" date="2019-08" db="EMBL/GenBank/DDBJ databases">
        <authorList>
            <person name="Dhanesh K."/>
            <person name="Kumar G."/>
            <person name="Sasikala C."/>
            <person name="Venkata Ramana C."/>
        </authorList>
    </citation>
    <scope>NUCLEOTIDE SEQUENCE [LARGE SCALE GENOMIC DNA]</scope>
    <source>
        <strain evidence="2 3">JC645</strain>
    </source>
</reference>
<organism evidence="2 3">
    <name type="scientific">Roseiconus nitratireducens</name>
    <dbReference type="NCBI Taxonomy" id="2605748"/>
    <lineage>
        <taxon>Bacteria</taxon>
        <taxon>Pseudomonadati</taxon>
        <taxon>Planctomycetota</taxon>
        <taxon>Planctomycetia</taxon>
        <taxon>Pirellulales</taxon>
        <taxon>Pirellulaceae</taxon>
        <taxon>Roseiconus</taxon>
    </lineage>
</organism>
<dbReference type="EMBL" id="VWOX01000015">
    <property type="protein sequence ID" value="KAA5540063.1"/>
    <property type="molecule type" value="Genomic_DNA"/>
</dbReference>
<accession>A0A5M6CY86</accession>
<comment type="caution">
    <text evidence="2">The sequence shown here is derived from an EMBL/GenBank/DDBJ whole genome shotgun (WGS) entry which is preliminary data.</text>
</comment>
<name>A0A5M6CY86_9BACT</name>
<evidence type="ECO:0000313" key="3">
    <source>
        <dbReference type="Proteomes" id="UP000324479"/>
    </source>
</evidence>
<evidence type="ECO:0000313" key="2">
    <source>
        <dbReference type="EMBL" id="KAA5540063.1"/>
    </source>
</evidence>
<proteinExistence type="predicted"/>
<dbReference type="Proteomes" id="UP000324479">
    <property type="component" value="Unassembled WGS sequence"/>
</dbReference>
<keyword evidence="3" id="KW-1185">Reference proteome</keyword>
<sequence length="280" mass="31604">MWLRWIKRVLLVGAVACVLMGLAAGWAFRQSRKVPEFYERAVELPSRERLVASSERMQAEVQQLQEDVGQLGHWQASFTADQLNAWLVEQLPQKFPEFRARGLQDPRIVIDGNTLRIAARFKDKRFDAVLSCELEVQLTDQPNCLAIRVQRIRAGALPLPLSQFQEKIKQFSERTNLNLQWETGDEETVALVDIPLRYHGQESEDVVLESIELTDDRVSVAGRTGSEVHQAYAPQGPVYTVAQNLSEDPSLLDPPAEPDGAASESRPRKPPETDAFMQSE</sequence>
<evidence type="ECO:0000256" key="1">
    <source>
        <dbReference type="SAM" id="MobiDB-lite"/>
    </source>
</evidence>
<protein>
    <submittedName>
        <fullName evidence="2">Uncharacterized protein</fullName>
    </submittedName>
</protein>
<feature type="region of interest" description="Disordered" evidence="1">
    <location>
        <begin position="245"/>
        <end position="280"/>
    </location>
</feature>